<evidence type="ECO:0000313" key="2">
    <source>
        <dbReference type="Proteomes" id="UP000198584"/>
    </source>
</evidence>
<dbReference type="Proteomes" id="UP000198584">
    <property type="component" value="Unassembled WGS sequence"/>
</dbReference>
<name>A0A1H4BL11_9BACI</name>
<dbReference type="EMBL" id="FNQR01000005">
    <property type="protein sequence ID" value="SEA48492.1"/>
    <property type="molecule type" value="Genomic_DNA"/>
</dbReference>
<proteinExistence type="predicted"/>
<dbReference type="AlphaFoldDB" id="A0A1H4BL11"/>
<dbReference type="Pfam" id="PF12787">
    <property type="entry name" value="EcsC"/>
    <property type="match status" value="1"/>
</dbReference>
<sequence length="280" mass="33046">MSDGNKVSRDIQQWRRNHTDYQPNDFERMYDAWVNQMFDGLDSKWKQVFFRNLDNYLFHTHAFIQGTSFQNEARERIITVGRVFDNQIENISDLKVLSIDRRTYIAQQQISRIRLYSFAQGGLTGTGGLLLFGLDFPLMMGMNLRAVQMIGLSFGHEMNHPYEMMLSLRVFHAATLPKRMQEEAWEELVEEVRNDNHPYVFEGADDLTDESWLEQPLKQILKSLFIVMFRKKLIQGLPLVSMTVGATVNYRLTRRVSEFALRFYQYRYLLAKEEEGEDVR</sequence>
<reference evidence="1 2" key="1">
    <citation type="submission" date="2016-10" db="EMBL/GenBank/DDBJ databases">
        <authorList>
            <person name="de Groot N.N."/>
        </authorList>
    </citation>
    <scope>NUCLEOTIDE SEQUENCE [LARGE SCALE GENOMIC DNA]</scope>
    <source>
        <strain evidence="1 2">CCM7597</strain>
    </source>
</reference>
<dbReference type="PANTHER" id="PTHR41260:SF1">
    <property type="entry name" value="PROTEIN ECSC"/>
    <property type="match status" value="1"/>
</dbReference>
<organism evidence="1 2">
    <name type="scientific">Thalassobacillus cyri</name>
    <dbReference type="NCBI Taxonomy" id="571932"/>
    <lineage>
        <taxon>Bacteria</taxon>
        <taxon>Bacillati</taxon>
        <taxon>Bacillota</taxon>
        <taxon>Bacilli</taxon>
        <taxon>Bacillales</taxon>
        <taxon>Bacillaceae</taxon>
        <taxon>Thalassobacillus</taxon>
    </lineage>
</organism>
<gene>
    <name evidence="1" type="ORF">SAMN05421743_10562</name>
</gene>
<accession>A0A1H4BL11</accession>
<protein>
    <submittedName>
        <fullName evidence="1">EcsC protein family protein</fullName>
    </submittedName>
</protein>
<evidence type="ECO:0000313" key="1">
    <source>
        <dbReference type="EMBL" id="SEA48492.1"/>
    </source>
</evidence>
<dbReference type="OrthoDB" id="2040879at2"/>
<keyword evidence="2" id="KW-1185">Reference proteome</keyword>
<dbReference type="InterPro" id="IPR024787">
    <property type="entry name" value="EcsC"/>
</dbReference>
<dbReference type="RefSeq" id="WP_093044136.1">
    <property type="nucleotide sequence ID" value="NZ_FNQR01000005.1"/>
</dbReference>
<dbReference type="PANTHER" id="PTHR41260">
    <property type="entry name" value="PROTEIN ECSC"/>
    <property type="match status" value="1"/>
</dbReference>
<dbReference type="STRING" id="571932.SAMN05421743_10562"/>